<dbReference type="Pfam" id="PF01026">
    <property type="entry name" value="TatD_DNase"/>
    <property type="match status" value="1"/>
</dbReference>
<reference evidence="1 2" key="1">
    <citation type="submission" date="2023-11" db="EMBL/GenBank/DDBJ databases">
        <title>Peredibacter starrii A3.12.</title>
        <authorList>
            <person name="Mitchell R.J."/>
        </authorList>
    </citation>
    <scope>NUCLEOTIDE SEQUENCE [LARGE SCALE GENOMIC DNA]</scope>
    <source>
        <strain evidence="1 2">A3.12</strain>
    </source>
</reference>
<dbReference type="KEGG" id="psti:SOO65_12255"/>
<gene>
    <name evidence="1" type="ORF">SOO65_12255</name>
</gene>
<dbReference type="PANTHER" id="PTHR46124:SF2">
    <property type="entry name" value="D-AMINOACYL-TRNA DEACYLASE"/>
    <property type="match status" value="1"/>
</dbReference>
<name>A0AAX4HJR5_9BACT</name>
<keyword evidence="1" id="KW-0378">Hydrolase</keyword>
<evidence type="ECO:0000313" key="2">
    <source>
        <dbReference type="Proteomes" id="UP001324634"/>
    </source>
</evidence>
<dbReference type="InterPro" id="IPR032466">
    <property type="entry name" value="Metal_Hydrolase"/>
</dbReference>
<dbReference type="InterPro" id="IPR001130">
    <property type="entry name" value="TatD-like"/>
</dbReference>
<protein>
    <submittedName>
        <fullName evidence="1">TatD family hydrolase</fullName>
    </submittedName>
</protein>
<dbReference type="SUPFAM" id="SSF51556">
    <property type="entry name" value="Metallo-dependent hydrolases"/>
    <property type="match status" value="1"/>
</dbReference>
<sequence>MSVQCLSEKELKTEKSAEYTSAGVHPWWLEDFPEDIEVFKSHVKNLAEANKLWAVGESGIDRTYPEYLEQQKELFTWHLELAEKHQLPLVIHNVRAGADFLQIMKERKPTTPWIFHDFRGNEQLMKDFLRLHSQCYFSFGLSLDNSPQVRELLPSVPLQNLFLETDSQKHLDIHDIFLRAAECLHLDLDFLKSQVWLNFKKLARTH</sequence>
<dbReference type="Proteomes" id="UP001324634">
    <property type="component" value="Chromosome"/>
</dbReference>
<dbReference type="GO" id="GO:0005829">
    <property type="term" value="C:cytosol"/>
    <property type="evidence" value="ECO:0007669"/>
    <property type="project" value="TreeGrafter"/>
</dbReference>
<dbReference type="Gene3D" id="3.20.20.140">
    <property type="entry name" value="Metal-dependent hydrolases"/>
    <property type="match status" value="1"/>
</dbReference>
<dbReference type="EMBL" id="CP139487">
    <property type="protein sequence ID" value="WPU63461.1"/>
    <property type="molecule type" value="Genomic_DNA"/>
</dbReference>
<organism evidence="1 2">
    <name type="scientific">Peredibacter starrii</name>
    <dbReference type="NCBI Taxonomy" id="28202"/>
    <lineage>
        <taxon>Bacteria</taxon>
        <taxon>Pseudomonadati</taxon>
        <taxon>Bdellovibrionota</taxon>
        <taxon>Bacteriovoracia</taxon>
        <taxon>Bacteriovoracales</taxon>
        <taxon>Bacteriovoracaceae</taxon>
        <taxon>Peredibacter</taxon>
    </lineage>
</organism>
<accession>A0AAX4HJR5</accession>
<proteinExistence type="predicted"/>
<keyword evidence="2" id="KW-1185">Reference proteome</keyword>
<dbReference type="GO" id="GO:0016788">
    <property type="term" value="F:hydrolase activity, acting on ester bonds"/>
    <property type="evidence" value="ECO:0007669"/>
    <property type="project" value="InterPro"/>
</dbReference>
<dbReference type="AlphaFoldDB" id="A0AAX4HJR5"/>
<dbReference type="RefSeq" id="WP_321390207.1">
    <property type="nucleotide sequence ID" value="NZ_CP139487.1"/>
</dbReference>
<dbReference type="PANTHER" id="PTHR46124">
    <property type="entry name" value="D-AMINOACYL-TRNA DEACYLASE"/>
    <property type="match status" value="1"/>
</dbReference>
<evidence type="ECO:0000313" key="1">
    <source>
        <dbReference type="EMBL" id="WPU63461.1"/>
    </source>
</evidence>